<sequence>MVLDIDAEIHARIAAMEAEPQASTDPAAVRREILFINDTVHTTGVAGHDPPRPLAQIEVGGISSPHSTVTRGIIRFRRRDDLCPPYFKEADRTIRLWVDIAHIDHVAMQLSHRKRWLWIGIWPDGFTYSDLHSRP</sequence>
<reference evidence="1" key="1">
    <citation type="journal article" date="2014" name="Int. J. Syst. Evol. Microbiol.">
        <title>Complete genome sequence of Corynebacterium casei LMG S-19264T (=DSM 44701T), isolated from a smear-ripened cheese.</title>
        <authorList>
            <consortium name="US DOE Joint Genome Institute (JGI-PGF)"/>
            <person name="Walter F."/>
            <person name="Albersmeier A."/>
            <person name="Kalinowski J."/>
            <person name="Ruckert C."/>
        </authorList>
    </citation>
    <scope>NUCLEOTIDE SEQUENCE</scope>
    <source>
        <strain evidence="1">CGMCC 1.6293</strain>
    </source>
</reference>
<dbReference type="RefSeq" id="WP_028285988.1">
    <property type="nucleotide sequence ID" value="NZ_BMLF01000001.1"/>
</dbReference>
<dbReference type="Proteomes" id="UP000649829">
    <property type="component" value="Unassembled WGS sequence"/>
</dbReference>
<reference evidence="1" key="2">
    <citation type="submission" date="2020-09" db="EMBL/GenBank/DDBJ databases">
        <authorList>
            <person name="Sun Q."/>
            <person name="Zhou Y."/>
        </authorList>
    </citation>
    <scope>NUCLEOTIDE SEQUENCE</scope>
    <source>
        <strain evidence="1">CGMCC 1.6293</strain>
    </source>
</reference>
<keyword evidence="2" id="KW-1185">Reference proteome</keyword>
<dbReference type="AlphaFoldDB" id="A0A917SNG7"/>
<evidence type="ECO:0000313" key="1">
    <source>
        <dbReference type="EMBL" id="GGL90734.1"/>
    </source>
</evidence>
<comment type="caution">
    <text evidence="1">The sequence shown here is derived from an EMBL/GenBank/DDBJ whole genome shotgun (WGS) entry which is preliminary data.</text>
</comment>
<gene>
    <name evidence="1" type="ORF">GCM10011534_11070</name>
</gene>
<protein>
    <submittedName>
        <fullName evidence="1">Uncharacterized protein</fullName>
    </submittedName>
</protein>
<organism evidence="1 2">
    <name type="scientific">Pseudooceanicola nanhaiensis</name>
    <dbReference type="NCBI Taxonomy" id="375761"/>
    <lineage>
        <taxon>Bacteria</taxon>
        <taxon>Pseudomonadati</taxon>
        <taxon>Pseudomonadota</taxon>
        <taxon>Alphaproteobacteria</taxon>
        <taxon>Rhodobacterales</taxon>
        <taxon>Paracoccaceae</taxon>
        <taxon>Pseudooceanicola</taxon>
    </lineage>
</organism>
<proteinExistence type="predicted"/>
<evidence type="ECO:0000313" key="2">
    <source>
        <dbReference type="Proteomes" id="UP000649829"/>
    </source>
</evidence>
<dbReference type="EMBL" id="BMLF01000001">
    <property type="protein sequence ID" value="GGL90734.1"/>
    <property type="molecule type" value="Genomic_DNA"/>
</dbReference>
<name>A0A917SNG7_9RHOB</name>
<accession>A0A917SNG7</accession>